<dbReference type="Proteomes" id="UP000278627">
    <property type="component" value="Unassembled WGS sequence"/>
</dbReference>
<dbReference type="InterPro" id="IPR057569">
    <property type="entry name" value="C2_nem"/>
</dbReference>
<evidence type="ECO:0000256" key="2">
    <source>
        <dbReference type="SAM" id="Phobius"/>
    </source>
</evidence>
<dbReference type="InterPro" id="IPR040426">
    <property type="entry name" value="C05B5.4-like"/>
</dbReference>
<keyword evidence="2" id="KW-0472">Membrane</keyword>
<keyword evidence="2" id="KW-0812">Transmembrane</keyword>
<feature type="region of interest" description="Disordered" evidence="1">
    <location>
        <begin position="309"/>
        <end position="340"/>
    </location>
</feature>
<gene>
    <name evidence="4" type="ORF">BPAG_LOCUS10665</name>
</gene>
<feature type="compositionally biased region" description="Polar residues" evidence="1">
    <location>
        <begin position="309"/>
        <end position="325"/>
    </location>
</feature>
<feature type="transmembrane region" description="Helical" evidence="2">
    <location>
        <begin position="204"/>
        <end position="231"/>
    </location>
</feature>
<protein>
    <submittedName>
        <fullName evidence="6">Ig-like domain-containing protein</fullName>
    </submittedName>
</protein>
<dbReference type="PANTHER" id="PTHR38626:SF4">
    <property type="entry name" value="SKN-1 DEPENDENT ZYGOTIC TRANSCRIPT"/>
    <property type="match status" value="1"/>
</dbReference>
<keyword evidence="5" id="KW-1185">Reference proteome</keyword>
<name>A0A158PRM5_BRUPA</name>
<proteinExistence type="predicted"/>
<keyword evidence="2" id="KW-1133">Transmembrane helix</keyword>
<evidence type="ECO:0000313" key="6">
    <source>
        <dbReference type="WBParaSite" id="BPAG_0001070301-mRNA-1"/>
    </source>
</evidence>
<dbReference type="Pfam" id="PF25330">
    <property type="entry name" value="C2_nem"/>
    <property type="match status" value="1"/>
</dbReference>
<dbReference type="PANTHER" id="PTHR38626">
    <property type="entry name" value="SKN-1 DEPENDENT ZYGOTIC TRANSCRIPT-RELATED"/>
    <property type="match status" value="1"/>
</dbReference>
<organism evidence="6">
    <name type="scientific">Brugia pahangi</name>
    <name type="common">Filarial nematode worm</name>
    <dbReference type="NCBI Taxonomy" id="6280"/>
    <lineage>
        <taxon>Eukaryota</taxon>
        <taxon>Metazoa</taxon>
        <taxon>Ecdysozoa</taxon>
        <taxon>Nematoda</taxon>
        <taxon>Chromadorea</taxon>
        <taxon>Rhabditida</taxon>
        <taxon>Spirurina</taxon>
        <taxon>Spiruromorpha</taxon>
        <taxon>Filarioidea</taxon>
        <taxon>Onchocercidae</taxon>
        <taxon>Brugia</taxon>
    </lineage>
</organism>
<reference evidence="4 5" key="2">
    <citation type="submission" date="2018-11" db="EMBL/GenBank/DDBJ databases">
        <authorList>
            <consortium name="Pathogen Informatics"/>
        </authorList>
    </citation>
    <scope>NUCLEOTIDE SEQUENCE [LARGE SCALE GENOMIC DNA]</scope>
</reference>
<evidence type="ECO:0000313" key="4">
    <source>
        <dbReference type="EMBL" id="VDN91851.1"/>
    </source>
</evidence>
<evidence type="ECO:0000256" key="1">
    <source>
        <dbReference type="SAM" id="MobiDB-lite"/>
    </source>
</evidence>
<feature type="domain" description="C2" evidence="3">
    <location>
        <begin position="34"/>
        <end position="170"/>
    </location>
</feature>
<evidence type="ECO:0000259" key="3">
    <source>
        <dbReference type="Pfam" id="PF25330"/>
    </source>
</evidence>
<dbReference type="EMBL" id="UZAD01013196">
    <property type="protein sequence ID" value="VDN91851.1"/>
    <property type="molecule type" value="Genomic_DNA"/>
</dbReference>
<dbReference type="AlphaFoldDB" id="A0A158PRM5"/>
<evidence type="ECO:0000313" key="5">
    <source>
        <dbReference type="Proteomes" id="UP000278627"/>
    </source>
</evidence>
<dbReference type="WBParaSite" id="BPAG_0001070301-mRNA-1">
    <property type="protein sequence ID" value="BPAG_0001070301-mRNA-1"/>
    <property type="gene ID" value="BPAG_0001070301"/>
</dbReference>
<accession>A0A158PRM5</accession>
<sequence length="340" mass="38230">MDYCSIALLMTFSIGGMIHSATTEGFLDDHPDSYWLVADVLGIEWRKGCLTTAACAEPKFQVIKINTANNEANLISWPVTLKLAEETSRLFISHWISRSVGDITLKCEVAGLDPTYGFPRICDTTPSKRIVDDENDYQSSTKQYSSNGKLVLEVKGKCFNASLTLQKYDRCPTCLEHPSIAVVEQYTDPETSNDLLYPLDGSSWFLYAVLVLSALTVILTTALACLLIAFLHQKHQLNVSTSKKLLRSELPNITHPLRTYEDDLRYRYDELWEQVPTIHRQLSYRSFKNKNNFRPVPPSLMDPITDAMTSAQSNCRKTSPSSSFRSGPHDSGLNLSNIFP</sequence>
<reference evidence="6" key="1">
    <citation type="submission" date="2016-04" db="UniProtKB">
        <authorList>
            <consortium name="WormBaseParasite"/>
        </authorList>
    </citation>
    <scope>IDENTIFICATION</scope>
</reference>